<dbReference type="NCBIfam" id="TIGR00229">
    <property type="entry name" value="sensory_box"/>
    <property type="match status" value="1"/>
</dbReference>
<accession>A0A8J6J129</accession>
<sequence>MLPNSDNINLTQFLTTAVIVVDENLTIISANPAAETIIEVSINRLIGFPLPELFSSSTLHVSRLLRTLKQTGSFSDSEVQIVFPDGRHRLVDVTISHAEITGSPHLVLEIKLIDQQKRISKETQQWNQQQAAKELVRGLAHEIKNPLGGLRGAAQLLGKQLESDELKEFTEIIIEQADRLTNLVDRLLGPNKLSAFAYRNVHEVLEKVRSLLQLDNISEVVINRDYDPSIPNLWFDSDQLQQAVLNIARNAVQVLQGRGEIQFITRIERQLTIHGQRFPLCVKIQIIDNGPGIPVKLKDTLFYPMVTGKKDGTGLGLSIAQNIIDHHKGKIEVESWPGHTEFNIYLPIIENKEPA</sequence>
<evidence type="ECO:0000256" key="4">
    <source>
        <dbReference type="ARBA" id="ARBA00022679"/>
    </source>
</evidence>
<keyword evidence="7" id="KW-0378">Hydrolase</keyword>
<reference evidence="16" key="2">
    <citation type="submission" date="2020-08" db="EMBL/GenBank/DDBJ databases">
        <authorList>
            <person name="Lai Q."/>
        </authorList>
    </citation>
    <scope>NUCLEOTIDE SEQUENCE</scope>
    <source>
        <strain evidence="16">S27-2</strain>
    </source>
</reference>
<comment type="catalytic activity">
    <reaction evidence="1">
        <text>ATP + protein L-histidine = ADP + protein N-phospho-L-histidine.</text>
        <dbReference type="EC" id="2.7.13.3"/>
    </reaction>
</comment>
<evidence type="ECO:0000256" key="3">
    <source>
        <dbReference type="ARBA" id="ARBA00022553"/>
    </source>
</evidence>
<dbReference type="InterPro" id="IPR000014">
    <property type="entry name" value="PAS"/>
</dbReference>
<evidence type="ECO:0000313" key="17">
    <source>
        <dbReference type="Proteomes" id="UP000601768"/>
    </source>
</evidence>
<dbReference type="RefSeq" id="WP_186508628.1">
    <property type="nucleotide sequence ID" value="NZ_JACNEP010000031.1"/>
</dbReference>
<dbReference type="EMBL" id="JACNEP010000031">
    <property type="protein sequence ID" value="MBC3767895.1"/>
    <property type="molecule type" value="Genomic_DNA"/>
</dbReference>
<dbReference type="InterPro" id="IPR005467">
    <property type="entry name" value="His_kinase_dom"/>
</dbReference>
<dbReference type="CDD" id="cd00082">
    <property type="entry name" value="HisKA"/>
    <property type="match status" value="1"/>
</dbReference>
<dbReference type="InterPro" id="IPR036890">
    <property type="entry name" value="HATPase_C_sf"/>
</dbReference>
<protein>
    <recommendedName>
        <fullName evidence="12">Sensory histidine kinase/phosphatase NtrB</fullName>
        <ecNumber evidence="2">2.7.13.3</ecNumber>
    </recommendedName>
    <alternativeName>
        <fullName evidence="13">Nitrogen regulation protein NR(II)</fullName>
    </alternativeName>
    <alternativeName>
        <fullName evidence="14">Nitrogen regulator II</fullName>
    </alternativeName>
</protein>
<dbReference type="Gene3D" id="3.30.565.10">
    <property type="entry name" value="Histidine kinase-like ATPase, C-terminal domain"/>
    <property type="match status" value="1"/>
</dbReference>
<dbReference type="PRINTS" id="PR00344">
    <property type="entry name" value="BCTRLSENSOR"/>
</dbReference>
<dbReference type="SMART" id="SM00388">
    <property type="entry name" value="HisKA"/>
    <property type="match status" value="1"/>
</dbReference>
<dbReference type="Gene3D" id="1.10.287.130">
    <property type="match status" value="1"/>
</dbReference>
<feature type="domain" description="Histidine kinase" evidence="15">
    <location>
        <begin position="138"/>
        <end position="350"/>
    </location>
</feature>
<evidence type="ECO:0000256" key="12">
    <source>
        <dbReference type="ARBA" id="ARBA00039567"/>
    </source>
</evidence>
<evidence type="ECO:0000256" key="7">
    <source>
        <dbReference type="ARBA" id="ARBA00022801"/>
    </source>
</evidence>
<organism evidence="16 17">
    <name type="scientific">Neptunicella marina</name>
    <dbReference type="NCBI Taxonomy" id="2125989"/>
    <lineage>
        <taxon>Bacteria</taxon>
        <taxon>Pseudomonadati</taxon>
        <taxon>Pseudomonadota</taxon>
        <taxon>Gammaproteobacteria</taxon>
        <taxon>Alteromonadales</taxon>
        <taxon>Alteromonadaceae</taxon>
        <taxon>Neptunicella</taxon>
    </lineage>
</organism>
<dbReference type="SMART" id="SM00387">
    <property type="entry name" value="HATPase_c"/>
    <property type="match status" value="1"/>
</dbReference>
<dbReference type="SUPFAM" id="SSF47384">
    <property type="entry name" value="Homodimeric domain of signal transducing histidine kinase"/>
    <property type="match status" value="1"/>
</dbReference>
<comment type="function">
    <text evidence="11">Member of the two-component regulatory system NtrB/NtrC, which controls expression of the nitrogen-regulated (ntr) genes in response to nitrogen limitation. Under conditions of nitrogen limitation, NtrB autophosphorylates and transfers the phosphoryl group to NtrC. In the presence of nitrogen, acts as a phosphatase that dephosphorylates and inactivates NtrC.</text>
</comment>
<dbReference type="AlphaFoldDB" id="A0A8J6J129"/>
<dbReference type="Pfam" id="PF00512">
    <property type="entry name" value="HisKA"/>
    <property type="match status" value="1"/>
</dbReference>
<evidence type="ECO:0000256" key="10">
    <source>
        <dbReference type="ARBA" id="ARBA00023231"/>
    </source>
</evidence>
<reference evidence="16" key="1">
    <citation type="journal article" date="2018" name="Int. J. Syst. Evol. Microbiol.">
        <title>Neptunicella marina gen. nov., sp. nov., isolated from surface seawater.</title>
        <authorList>
            <person name="Liu X."/>
            <person name="Lai Q."/>
            <person name="Du Y."/>
            <person name="Zhang X."/>
            <person name="Liu Z."/>
            <person name="Sun F."/>
            <person name="Shao Z."/>
        </authorList>
    </citation>
    <scope>NUCLEOTIDE SEQUENCE</scope>
    <source>
        <strain evidence="16">S27-2</strain>
    </source>
</reference>
<keyword evidence="3" id="KW-0597">Phosphoprotein</keyword>
<evidence type="ECO:0000256" key="6">
    <source>
        <dbReference type="ARBA" id="ARBA00022777"/>
    </source>
</evidence>
<evidence type="ECO:0000256" key="13">
    <source>
        <dbReference type="ARBA" id="ARBA00042313"/>
    </source>
</evidence>
<keyword evidence="4" id="KW-0808">Transferase</keyword>
<evidence type="ECO:0000256" key="1">
    <source>
        <dbReference type="ARBA" id="ARBA00000085"/>
    </source>
</evidence>
<keyword evidence="8" id="KW-0067">ATP-binding</keyword>
<keyword evidence="6" id="KW-0418">Kinase</keyword>
<comment type="caution">
    <text evidence="16">The sequence shown here is derived from an EMBL/GenBank/DDBJ whole genome shotgun (WGS) entry which is preliminary data.</text>
</comment>
<dbReference type="InterPro" id="IPR004358">
    <property type="entry name" value="Sig_transdc_His_kin-like_C"/>
</dbReference>
<evidence type="ECO:0000256" key="2">
    <source>
        <dbReference type="ARBA" id="ARBA00012438"/>
    </source>
</evidence>
<keyword evidence="9" id="KW-0902">Two-component regulatory system</keyword>
<dbReference type="PROSITE" id="PS50109">
    <property type="entry name" value="HIS_KIN"/>
    <property type="match status" value="1"/>
</dbReference>
<dbReference type="Pfam" id="PF00989">
    <property type="entry name" value="PAS"/>
    <property type="match status" value="1"/>
</dbReference>
<dbReference type="InterPro" id="IPR036097">
    <property type="entry name" value="HisK_dim/P_sf"/>
</dbReference>
<dbReference type="Gene3D" id="3.30.450.20">
    <property type="entry name" value="PAS domain"/>
    <property type="match status" value="1"/>
</dbReference>
<gene>
    <name evidence="16" type="primary">glnL</name>
    <name evidence="16" type="ORF">H8B19_18605</name>
</gene>
<evidence type="ECO:0000313" key="16">
    <source>
        <dbReference type="EMBL" id="MBC3767895.1"/>
    </source>
</evidence>
<dbReference type="CDD" id="cd00130">
    <property type="entry name" value="PAS"/>
    <property type="match status" value="1"/>
</dbReference>
<dbReference type="GO" id="GO:0006355">
    <property type="term" value="P:regulation of DNA-templated transcription"/>
    <property type="evidence" value="ECO:0007669"/>
    <property type="project" value="InterPro"/>
</dbReference>
<dbReference type="InterPro" id="IPR003661">
    <property type="entry name" value="HisK_dim/P_dom"/>
</dbReference>
<dbReference type="Pfam" id="PF02518">
    <property type="entry name" value="HATPase_c"/>
    <property type="match status" value="1"/>
</dbReference>
<dbReference type="GO" id="GO:0005524">
    <property type="term" value="F:ATP binding"/>
    <property type="evidence" value="ECO:0007669"/>
    <property type="project" value="UniProtKB-KW"/>
</dbReference>
<dbReference type="PANTHER" id="PTHR43065">
    <property type="entry name" value="SENSOR HISTIDINE KINASE"/>
    <property type="match status" value="1"/>
</dbReference>
<dbReference type="SUPFAM" id="SSF55874">
    <property type="entry name" value="ATPase domain of HSP90 chaperone/DNA topoisomerase II/histidine kinase"/>
    <property type="match status" value="1"/>
</dbReference>
<evidence type="ECO:0000256" key="5">
    <source>
        <dbReference type="ARBA" id="ARBA00022741"/>
    </source>
</evidence>
<dbReference type="NCBIfam" id="NF008293">
    <property type="entry name" value="PRK11073.1"/>
    <property type="match status" value="1"/>
</dbReference>
<dbReference type="GO" id="GO:0016787">
    <property type="term" value="F:hydrolase activity"/>
    <property type="evidence" value="ECO:0007669"/>
    <property type="project" value="UniProtKB-KW"/>
</dbReference>
<dbReference type="Proteomes" id="UP000601768">
    <property type="component" value="Unassembled WGS sequence"/>
</dbReference>
<evidence type="ECO:0000256" key="9">
    <source>
        <dbReference type="ARBA" id="ARBA00023012"/>
    </source>
</evidence>
<evidence type="ECO:0000259" key="15">
    <source>
        <dbReference type="PROSITE" id="PS50109"/>
    </source>
</evidence>
<name>A0A8J6J129_9ALTE</name>
<dbReference type="InterPro" id="IPR013767">
    <property type="entry name" value="PAS_fold"/>
</dbReference>
<dbReference type="PANTHER" id="PTHR43065:SF16">
    <property type="entry name" value="SENSORY HISTIDINE KINASE_PHOSPHATASE NTRB"/>
    <property type="match status" value="1"/>
</dbReference>
<evidence type="ECO:0000256" key="8">
    <source>
        <dbReference type="ARBA" id="ARBA00022840"/>
    </source>
</evidence>
<dbReference type="InterPro" id="IPR003594">
    <property type="entry name" value="HATPase_dom"/>
</dbReference>
<keyword evidence="17" id="KW-1185">Reference proteome</keyword>
<dbReference type="SUPFAM" id="SSF55785">
    <property type="entry name" value="PYP-like sensor domain (PAS domain)"/>
    <property type="match status" value="1"/>
</dbReference>
<proteinExistence type="predicted"/>
<keyword evidence="10" id="KW-0535">Nitrogen fixation</keyword>
<dbReference type="GO" id="GO:0000155">
    <property type="term" value="F:phosphorelay sensor kinase activity"/>
    <property type="evidence" value="ECO:0007669"/>
    <property type="project" value="InterPro"/>
</dbReference>
<dbReference type="InterPro" id="IPR035965">
    <property type="entry name" value="PAS-like_dom_sf"/>
</dbReference>
<evidence type="ECO:0000256" key="14">
    <source>
        <dbReference type="ARBA" id="ARBA00043094"/>
    </source>
</evidence>
<dbReference type="EC" id="2.7.13.3" evidence="2"/>
<keyword evidence="5" id="KW-0547">Nucleotide-binding</keyword>
<evidence type="ECO:0000256" key="11">
    <source>
        <dbReference type="ARBA" id="ARBA00037696"/>
    </source>
</evidence>